<organism evidence="1 2">
    <name type="scientific">Actinomadura adrarensis</name>
    <dbReference type="NCBI Taxonomy" id="1819600"/>
    <lineage>
        <taxon>Bacteria</taxon>
        <taxon>Bacillati</taxon>
        <taxon>Actinomycetota</taxon>
        <taxon>Actinomycetes</taxon>
        <taxon>Streptosporangiales</taxon>
        <taxon>Thermomonosporaceae</taxon>
        <taxon>Actinomadura</taxon>
    </lineage>
</organism>
<dbReference type="Proteomes" id="UP001597083">
    <property type="component" value="Unassembled WGS sequence"/>
</dbReference>
<evidence type="ECO:0000313" key="2">
    <source>
        <dbReference type="Proteomes" id="UP001597083"/>
    </source>
</evidence>
<dbReference type="PANTHER" id="PTHR38133">
    <property type="entry name" value="SLR1429 PROTEIN"/>
    <property type="match status" value="1"/>
</dbReference>
<proteinExistence type="predicted"/>
<evidence type="ECO:0000313" key="1">
    <source>
        <dbReference type="EMBL" id="MFD0855477.1"/>
    </source>
</evidence>
<keyword evidence="2" id="KW-1185">Reference proteome</keyword>
<protein>
    <submittedName>
        <fullName evidence="1">Uncharacterized protein</fullName>
    </submittedName>
</protein>
<dbReference type="PANTHER" id="PTHR38133:SF1">
    <property type="entry name" value="SLR1429 PROTEIN"/>
    <property type="match status" value="1"/>
</dbReference>
<dbReference type="EMBL" id="JBHTIR010003610">
    <property type="protein sequence ID" value="MFD0855477.1"/>
    <property type="molecule type" value="Genomic_DNA"/>
</dbReference>
<accession>A0ABW3CND5</accession>
<reference evidence="2" key="1">
    <citation type="journal article" date="2019" name="Int. J. Syst. Evol. Microbiol.">
        <title>The Global Catalogue of Microorganisms (GCM) 10K type strain sequencing project: providing services to taxonomists for standard genome sequencing and annotation.</title>
        <authorList>
            <consortium name="The Broad Institute Genomics Platform"/>
            <consortium name="The Broad Institute Genome Sequencing Center for Infectious Disease"/>
            <person name="Wu L."/>
            <person name="Ma J."/>
        </authorList>
    </citation>
    <scope>NUCLEOTIDE SEQUENCE [LARGE SCALE GENOMIC DNA]</scope>
    <source>
        <strain evidence="2">JCM 31696</strain>
    </source>
</reference>
<feature type="non-terminal residue" evidence="1">
    <location>
        <position position="103"/>
    </location>
</feature>
<name>A0ABW3CND5_9ACTN</name>
<comment type="caution">
    <text evidence="1">The sequence shown here is derived from an EMBL/GenBank/DDBJ whole genome shotgun (WGS) entry which is preliminary data.</text>
</comment>
<sequence length="103" mass="11657">MTPPDFEFRAPIEADGIKARTKRGSIGAKWWSRRFIDLVESFADAGRMTRGRSYARKGQVIDLKVERYEVTAKVQGSVPEPYEVALGIEAIPESGWRKAEEEL</sequence>
<gene>
    <name evidence="1" type="ORF">ACFQ07_24760</name>
</gene>